<dbReference type="EMBL" id="UGHZ01000004">
    <property type="protein sequence ID" value="STP13745.1"/>
    <property type="molecule type" value="Genomic_DNA"/>
</dbReference>
<organism evidence="3 6">
    <name type="scientific">Helicobacter cinaedi</name>
    <dbReference type="NCBI Taxonomy" id="213"/>
    <lineage>
        <taxon>Bacteria</taxon>
        <taxon>Pseudomonadati</taxon>
        <taxon>Campylobacterota</taxon>
        <taxon>Epsilonproteobacteria</taxon>
        <taxon>Campylobacterales</taxon>
        <taxon>Helicobacteraceae</taxon>
        <taxon>Helicobacter</taxon>
    </lineage>
</organism>
<name>A0A377JVP3_9HELI</name>
<dbReference type="AlphaFoldDB" id="A0A377JVP3"/>
<dbReference type="Gene3D" id="3.40.50.620">
    <property type="entry name" value="HUPs"/>
    <property type="match status" value="1"/>
</dbReference>
<evidence type="ECO:0000313" key="6">
    <source>
        <dbReference type="Proteomes" id="UP000255335"/>
    </source>
</evidence>
<dbReference type="InterPro" id="IPR002500">
    <property type="entry name" value="PAPS_reduct_dom"/>
</dbReference>
<dbReference type="EMBL" id="UGHZ01000003">
    <property type="protein sequence ID" value="STP13371.1"/>
    <property type="molecule type" value="Genomic_DNA"/>
</dbReference>
<dbReference type="EMBL" id="UGHZ01000003">
    <property type="protein sequence ID" value="STP13736.1"/>
    <property type="molecule type" value="Genomic_DNA"/>
</dbReference>
<evidence type="ECO:0000313" key="3">
    <source>
        <dbReference type="EMBL" id="STP13371.1"/>
    </source>
</evidence>
<gene>
    <name evidence="2" type="ORF">NCTC12221_01416</name>
    <name evidence="3" type="ORF">NCTC12221_01444</name>
    <name evidence="4" type="ORF">NCTC12221_01814</name>
    <name evidence="5" type="ORF">NCTC12221_01823</name>
</gene>
<dbReference type="Pfam" id="PF01507">
    <property type="entry name" value="PAPS_reduct"/>
    <property type="match status" value="1"/>
</dbReference>
<accession>A0A377JVP3</accession>
<reference evidence="3 6" key="1">
    <citation type="submission" date="2018-06" db="EMBL/GenBank/DDBJ databases">
        <authorList>
            <consortium name="Pathogen Informatics"/>
            <person name="Doyle S."/>
        </authorList>
    </citation>
    <scope>NUCLEOTIDE SEQUENCE [LARGE SCALE GENOMIC DNA]</scope>
    <source>
        <strain evidence="3 6">NCTC12221</strain>
    </source>
</reference>
<evidence type="ECO:0000313" key="2">
    <source>
        <dbReference type="EMBL" id="STP13343.1"/>
    </source>
</evidence>
<protein>
    <submittedName>
        <fullName evidence="3">Phage protein</fullName>
    </submittedName>
</protein>
<evidence type="ECO:0000313" key="4">
    <source>
        <dbReference type="EMBL" id="STP13736.1"/>
    </source>
</evidence>
<feature type="domain" description="Phosphoadenosine phosphosulphate reductase" evidence="1">
    <location>
        <begin position="7"/>
        <end position="197"/>
    </location>
</feature>
<dbReference type="EMBL" id="UGHZ01000002">
    <property type="protein sequence ID" value="STP13343.1"/>
    <property type="molecule type" value="Genomic_DNA"/>
</dbReference>
<evidence type="ECO:0000259" key="1">
    <source>
        <dbReference type="Pfam" id="PF01507"/>
    </source>
</evidence>
<proteinExistence type="predicted"/>
<sequence length="271" mass="31868">MLTIANLSGGRDSTAMVIRYLELGNKIDYILFCDTGYEFPAMYDYINKLDSYLQRNFSKSITWLNKGGKENANDTHTIMEKWAFIKPIEKGDKAGRKRGLPMMMGKDYCTRETKIRPTKLFLKDKCADKFQVTALIGYTHNEVENGRVSNLDYAIAKYPLHEWGWNEKEVSEFLSERQIMNPLYNHFQRTGCFLCPKQNKASLYNLYKHYPKEWELMKDWELKAISLECANKSFKMKFLGQYEKEFELQSKQGLLFDEVEFSEYETCFCGK</sequence>
<dbReference type="SUPFAM" id="SSF52402">
    <property type="entry name" value="Adenine nucleotide alpha hydrolases-like"/>
    <property type="match status" value="1"/>
</dbReference>
<dbReference type="GO" id="GO:0003824">
    <property type="term" value="F:catalytic activity"/>
    <property type="evidence" value="ECO:0007669"/>
    <property type="project" value="InterPro"/>
</dbReference>
<dbReference type="RefSeq" id="WP_115026573.1">
    <property type="nucleotide sequence ID" value="NZ_UGHZ01000002.1"/>
</dbReference>
<evidence type="ECO:0000313" key="5">
    <source>
        <dbReference type="EMBL" id="STP13745.1"/>
    </source>
</evidence>
<dbReference type="InterPro" id="IPR014729">
    <property type="entry name" value="Rossmann-like_a/b/a_fold"/>
</dbReference>
<dbReference type="Proteomes" id="UP000255335">
    <property type="component" value="Unassembled WGS sequence"/>
</dbReference>